<dbReference type="InterPro" id="IPR027303">
    <property type="entry name" value="Gln_synth_gly_rich_site"/>
</dbReference>
<accession>A0A1G9E9P2</accession>
<dbReference type="Gene3D" id="3.30.590.10">
    <property type="entry name" value="Glutamine synthetase/guanido kinase, catalytic domain"/>
    <property type="match status" value="1"/>
</dbReference>
<dbReference type="PROSITE" id="PS51987">
    <property type="entry name" value="GS_CATALYTIC"/>
    <property type="match status" value="1"/>
</dbReference>
<evidence type="ECO:0000259" key="3">
    <source>
        <dbReference type="PROSITE" id="PS51986"/>
    </source>
</evidence>
<organism evidence="5 6">
    <name type="scientific">Maridesulfovibrio ferrireducens</name>
    <dbReference type="NCBI Taxonomy" id="246191"/>
    <lineage>
        <taxon>Bacteria</taxon>
        <taxon>Pseudomonadati</taxon>
        <taxon>Thermodesulfobacteriota</taxon>
        <taxon>Desulfovibrionia</taxon>
        <taxon>Desulfovibrionales</taxon>
        <taxon>Desulfovibrionaceae</taxon>
        <taxon>Maridesulfovibrio</taxon>
    </lineage>
</organism>
<comment type="similarity">
    <text evidence="1 2">Belongs to the glutamine synthetase family.</text>
</comment>
<dbReference type="AlphaFoldDB" id="A0A1G9E9P2"/>
<dbReference type="InterPro" id="IPR052725">
    <property type="entry name" value="GS_Type-3"/>
</dbReference>
<dbReference type="EMBL" id="FNGA01000002">
    <property type="protein sequence ID" value="SDK72766.1"/>
    <property type="molecule type" value="Genomic_DNA"/>
</dbReference>
<dbReference type="STRING" id="246191.SAMN05660337_1009"/>
<evidence type="ECO:0000313" key="5">
    <source>
        <dbReference type="EMBL" id="SDK72766.1"/>
    </source>
</evidence>
<dbReference type="GO" id="GO:0004356">
    <property type="term" value="F:glutamine synthetase activity"/>
    <property type="evidence" value="ECO:0007669"/>
    <property type="project" value="InterPro"/>
</dbReference>
<evidence type="ECO:0000256" key="2">
    <source>
        <dbReference type="RuleBase" id="RU000384"/>
    </source>
</evidence>
<dbReference type="SMART" id="SM01230">
    <property type="entry name" value="Gln-synt_C"/>
    <property type="match status" value="1"/>
</dbReference>
<dbReference type="Pfam" id="PF00120">
    <property type="entry name" value="Gln-synt_C"/>
    <property type="match status" value="1"/>
</dbReference>
<gene>
    <name evidence="5" type="ORF">SAMN05660337_1009</name>
</gene>
<proteinExistence type="inferred from homology"/>
<dbReference type="GO" id="GO:0006542">
    <property type="term" value="P:glutamine biosynthetic process"/>
    <property type="evidence" value="ECO:0007669"/>
    <property type="project" value="InterPro"/>
</dbReference>
<evidence type="ECO:0000259" key="4">
    <source>
        <dbReference type="PROSITE" id="PS51987"/>
    </source>
</evidence>
<name>A0A1G9E9P2_9BACT</name>
<dbReference type="PROSITE" id="PS00181">
    <property type="entry name" value="GLNA_ATP"/>
    <property type="match status" value="1"/>
</dbReference>
<reference evidence="6" key="1">
    <citation type="submission" date="2016-10" db="EMBL/GenBank/DDBJ databases">
        <authorList>
            <person name="Varghese N."/>
            <person name="Submissions S."/>
        </authorList>
    </citation>
    <scope>NUCLEOTIDE SEQUENCE [LARGE SCALE GENOMIC DNA]</scope>
    <source>
        <strain evidence="6">DSM 16995</strain>
    </source>
</reference>
<evidence type="ECO:0000256" key="1">
    <source>
        <dbReference type="PROSITE-ProRule" id="PRU01330"/>
    </source>
</evidence>
<protein>
    <submittedName>
        <fullName evidence="5">Glutamine synthetase</fullName>
    </submittedName>
</protein>
<dbReference type="Gene3D" id="1.20.120.1560">
    <property type="match status" value="1"/>
</dbReference>
<dbReference type="PROSITE" id="PS51986">
    <property type="entry name" value="GS_BETA_GRASP"/>
    <property type="match status" value="1"/>
</dbReference>
<dbReference type="InterPro" id="IPR008147">
    <property type="entry name" value="Gln_synt_N"/>
</dbReference>
<dbReference type="OrthoDB" id="9807095at2"/>
<dbReference type="SUPFAM" id="SSF55931">
    <property type="entry name" value="Glutamine synthetase/guanido kinase"/>
    <property type="match status" value="1"/>
</dbReference>
<dbReference type="InterPro" id="IPR008146">
    <property type="entry name" value="Gln_synth_cat_dom"/>
</dbReference>
<dbReference type="InterPro" id="IPR014746">
    <property type="entry name" value="Gln_synth/guanido_kin_cat_dom"/>
</dbReference>
<dbReference type="PANTHER" id="PTHR42974">
    <property type="entry name" value="GLUTAMINE SYNTHETASE"/>
    <property type="match status" value="1"/>
</dbReference>
<dbReference type="InterPro" id="IPR022147">
    <property type="entry name" value="GSIII_N"/>
</dbReference>
<dbReference type="Proteomes" id="UP000199053">
    <property type="component" value="Unassembled WGS sequence"/>
</dbReference>
<dbReference type="Pfam" id="PF12437">
    <property type="entry name" value="GSIII_N"/>
    <property type="match status" value="1"/>
</dbReference>
<dbReference type="InterPro" id="IPR040577">
    <property type="entry name" value="Gln-synt_C"/>
</dbReference>
<keyword evidence="6" id="KW-1185">Reference proteome</keyword>
<feature type="domain" description="GS beta-grasp" evidence="3">
    <location>
        <begin position="89"/>
        <end position="182"/>
    </location>
</feature>
<evidence type="ECO:0000313" key="6">
    <source>
        <dbReference type="Proteomes" id="UP000199053"/>
    </source>
</evidence>
<feature type="domain" description="GS catalytic" evidence="4">
    <location>
        <begin position="198"/>
        <end position="623"/>
    </location>
</feature>
<dbReference type="RefSeq" id="WP_092158913.1">
    <property type="nucleotide sequence ID" value="NZ_FNGA01000002.1"/>
</dbReference>
<sequence length="728" mass="80346">MSSNKSRQNAITAVTNYTPPSTTLNFADIKPTDLFGCNVFNDKVMKERLPKGIYKSLKKTIEHGEAIDPSIADTVAYAMKEWAMSKGATHYTHVFYPLTGSTAEKHDGFLSPDGKGSAIAEFEGKLLIQGEPDASSFPNGGLRTTFEARGYTAWDVTSPAYILENPNGTFLCIPTAFVSWKGEALDKKTPLLRANQVINTQAQRILKIFGDKSGNRVTSNAGAEQEYFLIDRNFYFARPDLQLAGRTLFGAKPAKGQELDDHYFGAIPRRVLSFMMDAEHELYKLGVPVKTRHNEVAPGQFEIAPVYEHANLATDHNQMLMTILKSIAKKHGMVCLLHEKPFAGINGSGKHLNYSLSCEGHGSLFDPGENPHKNAQFLIFCAAAIRAVHRHSKLLRAVVASASNDHRLGANEAPPAIMSIFLGKHLTEIFQKIQEGNSPTPTSSGFLKVGVDTLPTLPRDAGDRNRTSPFAFTGNRFEFRAVGSNASIAGPQVALNSMFAESLDFIATELENATKGDQSKLNAAVQKVIKDIMDNHSSIIFDGDGYSAEWHKEATEVRGLPNLPTSAEAIPAITAPEVIEMFTKYNVFTKEELESREEIYLDQYNQAIMTEAALVVKIAKTQIFPGAVRYQNELASTCANMKTIGVPFTTDVLEDVTENLRKMQAAVVNLQKIMENNTESEVGKQAHYLCYKALPAMLEVRQYADYLEDVVADDLWSLPSYSEMLFIK</sequence>
<dbReference type="Pfam" id="PF18318">
    <property type="entry name" value="Gln-synt_C-ter"/>
    <property type="match status" value="1"/>
</dbReference>
<dbReference type="PANTHER" id="PTHR42974:SF1">
    <property type="entry name" value="TYPE-3 GLUTAMINE SYNTHETASE"/>
    <property type="match status" value="1"/>
</dbReference>